<dbReference type="AlphaFoldDB" id="A0A1G8K742"/>
<dbReference type="Proteomes" id="UP000199527">
    <property type="component" value="Unassembled WGS sequence"/>
</dbReference>
<organism evidence="2 3">
    <name type="scientific">Ferrimonas sediminum</name>
    <dbReference type="NCBI Taxonomy" id="718193"/>
    <lineage>
        <taxon>Bacteria</taxon>
        <taxon>Pseudomonadati</taxon>
        <taxon>Pseudomonadota</taxon>
        <taxon>Gammaproteobacteria</taxon>
        <taxon>Alteromonadales</taxon>
        <taxon>Ferrimonadaceae</taxon>
        <taxon>Ferrimonas</taxon>
    </lineage>
</organism>
<feature type="signal peptide" evidence="1">
    <location>
        <begin position="1"/>
        <end position="19"/>
    </location>
</feature>
<reference evidence="3" key="1">
    <citation type="submission" date="2016-10" db="EMBL/GenBank/DDBJ databases">
        <authorList>
            <person name="Varghese N."/>
            <person name="Submissions S."/>
        </authorList>
    </citation>
    <scope>NUCLEOTIDE SEQUENCE [LARGE SCALE GENOMIC DNA]</scope>
    <source>
        <strain evidence="3">DSM 23317</strain>
    </source>
</reference>
<feature type="chain" id="PRO_5011472448" evidence="1">
    <location>
        <begin position="20"/>
        <end position="312"/>
    </location>
</feature>
<protein>
    <submittedName>
        <fullName evidence="2">Uncharacterized protein</fullName>
    </submittedName>
</protein>
<dbReference type="OrthoDB" id="5298707at2"/>
<name>A0A1G8K742_9GAMM</name>
<sequence length="312" mass="34224">MAKGVVFWLLLLSTASVHARNVEHLSINQVHSRPGEPLELTINVVGDAFVVEQLRFFLVQDGHRTLLHRSSVNNYKLHLEGSEPVNGNRAEVLVSSLFHDSADTQIHFSVTLDGDKAHSPQVMTSVQPVAAATVTAAAPRTRSATLKACPLNGNSFWSMSRELAPQLGLGHYGAMMALLQVNPDCFTNGDPQKLHCEALACPPALVLNQWQNEARAKLAFYRAPEVKPRPAIVMDKRSLWSVARDTATKMGLGRYGALMALVQANPGCFRSGNPNYLICEQLSWPEAKIIGHWNSEVSAKKRFESLSKAGVR</sequence>
<dbReference type="EMBL" id="FNEM01000001">
    <property type="protein sequence ID" value="SDI39223.1"/>
    <property type="molecule type" value="Genomic_DNA"/>
</dbReference>
<evidence type="ECO:0000256" key="1">
    <source>
        <dbReference type="SAM" id="SignalP"/>
    </source>
</evidence>
<dbReference type="RefSeq" id="WP_090360744.1">
    <property type="nucleotide sequence ID" value="NZ_FNEM01000001.1"/>
</dbReference>
<evidence type="ECO:0000313" key="3">
    <source>
        <dbReference type="Proteomes" id="UP000199527"/>
    </source>
</evidence>
<keyword evidence="1" id="KW-0732">Signal</keyword>
<accession>A0A1G8K742</accession>
<proteinExistence type="predicted"/>
<gene>
    <name evidence="2" type="ORF">SAMN04488540_101275</name>
</gene>
<keyword evidence="3" id="KW-1185">Reference proteome</keyword>
<evidence type="ECO:0000313" key="2">
    <source>
        <dbReference type="EMBL" id="SDI39223.1"/>
    </source>
</evidence>